<evidence type="ECO:0000256" key="1">
    <source>
        <dbReference type="SAM" id="Coils"/>
    </source>
</evidence>
<feature type="coiled-coil region" evidence="1">
    <location>
        <begin position="406"/>
        <end position="651"/>
    </location>
</feature>
<feature type="coiled-coil region" evidence="1">
    <location>
        <begin position="304"/>
        <end position="338"/>
    </location>
</feature>
<dbReference type="AlphaFoldDB" id="A0A7I8W9Y6"/>
<dbReference type="Proteomes" id="UP000549394">
    <property type="component" value="Unassembled WGS sequence"/>
</dbReference>
<sequence length="719" mass="84741">MTSEQSEELNNSNEQGKGCDLVTFKEDLLPILKLTEYVDDQRQAIESNDNTTCDTNDTKLLAEKDTKNLKTVNKTASDNSEYEICVRYSDLLNPPPLRIQVNTIQSKVEEILQEKYPESLTFDEKIIKFENILRIPKKSIVKNKKNVRLKSYSHSNLFDIKKMKRCESLKNKTPNILSHSLEDVRIKPDTPNLCEPEVDCYPYNRLSENEMLAQMLSDKDLEKEELLENLRSNDFIAKEKHLLQLRSNELKNNLQESNEQCLRIITDKQKSKDQFTTQTNESQLINPLEFDINVIMEDKVKMLGDKLENERTDYKKHKRLLEDEIKMLTNENRMVKAKFEEERIQKHLIELEAEKLIEDNDLLRKGSSERLLQNNTTNFERTLYERKFEDLTQDFHHLLNEKQLAETEFDNKLIEAKSSIQELKEENQRIQDKYDEILTENRALKSHNLVIKVDKKNQEKLENELIMIKEKLNDTVERLETSSNEGAIYKRQLDTIKVEMNSLNYQLKLKEEQCQTLKPDRQLIPENNSQSLKEIASLQEKITNAEEELILWKKKYDNLNIENLKLQDELNSKEDLNEAARNVTGNTRVLELETLLRERENQIIKYEINTKLDINELHKALSTTKELEGKVEKYDEERRRHIQDVRDLKKDREIAVTNSIAQSNALEYLNEELDKVNQLLIESSIEVSENNVFLNTTPQAIHMIHLNLENWHQNIHIYL</sequence>
<keyword evidence="3" id="KW-1185">Reference proteome</keyword>
<keyword evidence="1" id="KW-0175">Coiled coil</keyword>
<organism evidence="2 3">
    <name type="scientific">Dimorphilus gyrociliatus</name>
    <dbReference type="NCBI Taxonomy" id="2664684"/>
    <lineage>
        <taxon>Eukaryota</taxon>
        <taxon>Metazoa</taxon>
        <taxon>Spiralia</taxon>
        <taxon>Lophotrochozoa</taxon>
        <taxon>Annelida</taxon>
        <taxon>Polychaeta</taxon>
        <taxon>Polychaeta incertae sedis</taxon>
        <taxon>Dinophilidae</taxon>
        <taxon>Dimorphilus</taxon>
    </lineage>
</organism>
<protein>
    <submittedName>
        <fullName evidence="2">DgyrCDS13166</fullName>
    </submittedName>
</protein>
<accession>A0A7I8W9Y6</accession>
<dbReference type="EMBL" id="CAJFCJ010000024">
    <property type="protein sequence ID" value="CAD5124922.1"/>
    <property type="molecule type" value="Genomic_DNA"/>
</dbReference>
<evidence type="ECO:0000313" key="3">
    <source>
        <dbReference type="Proteomes" id="UP000549394"/>
    </source>
</evidence>
<name>A0A7I8W9Y6_9ANNE</name>
<proteinExistence type="predicted"/>
<gene>
    <name evidence="2" type="ORF">DGYR_LOCUS12394</name>
</gene>
<reference evidence="2 3" key="1">
    <citation type="submission" date="2020-08" db="EMBL/GenBank/DDBJ databases">
        <authorList>
            <person name="Hejnol A."/>
        </authorList>
    </citation>
    <scope>NUCLEOTIDE SEQUENCE [LARGE SCALE GENOMIC DNA]</scope>
</reference>
<comment type="caution">
    <text evidence="2">The sequence shown here is derived from an EMBL/GenBank/DDBJ whole genome shotgun (WGS) entry which is preliminary data.</text>
</comment>
<evidence type="ECO:0000313" key="2">
    <source>
        <dbReference type="EMBL" id="CAD5124922.1"/>
    </source>
</evidence>